<organism evidence="2">
    <name type="scientific">Amphimedon queenslandica</name>
    <name type="common">Sponge</name>
    <dbReference type="NCBI Taxonomy" id="400682"/>
    <lineage>
        <taxon>Eukaryota</taxon>
        <taxon>Metazoa</taxon>
        <taxon>Porifera</taxon>
        <taxon>Demospongiae</taxon>
        <taxon>Heteroscleromorpha</taxon>
        <taxon>Haplosclerida</taxon>
        <taxon>Niphatidae</taxon>
        <taxon>Amphimedon</taxon>
    </lineage>
</organism>
<dbReference type="InParanoid" id="A0A1X7T7Y7"/>
<feature type="region of interest" description="Disordered" evidence="1">
    <location>
        <begin position="124"/>
        <end position="200"/>
    </location>
</feature>
<reference evidence="2" key="1">
    <citation type="submission" date="2017-05" db="UniProtKB">
        <authorList>
            <consortium name="EnsemblMetazoa"/>
        </authorList>
    </citation>
    <scope>IDENTIFICATION</scope>
</reference>
<proteinExistence type="predicted"/>
<protein>
    <submittedName>
        <fullName evidence="2">Uncharacterized protein</fullName>
    </submittedName>
</protein>
<feature type="compositionally biased region" description="Low complexity" evidence="1">
    <location>
        <begin position="158"/>
        <end position="168"/>
    </location>
</feature>
<name>A0A1X7T7Y7_AMPQE</name>
<dbReference type="EnsemblMetazoa" id="Aqu2.1.10618_001">
    <property type="protein sequence ID" value="Aqu2.1.10618_001"/>
    <property type="gene ID" value="Aqu2.1.10618"/>
</dbReference>
<feature type="compositionally biased region" description="Polar residues" evidence="1">
    <location>
        <begin position="132"/>
        <end position="157"/>
    </location>
</feature>
<evidence type="ECO:0000313" key="2">
    <source>
        <dbReference type="EnsemblMetazoa" id="Aqu2.1.10618_001"/>
    </source>
</evidence>
<accession>A0A1X7T7Y7</accession>
<sequence length="200" mass="21223">MTRAIQDQERVLSVLSPLCSSLSTNSLRDLFRLGKYDRNRSRSIIVKLHRSLDVSVILSNKRQLEGSPNISIRPDLSPSERNAHSILVRERRSMISSGVDSASIKIRRNCIYLGPRLQGKVINGSFVPESTAPPQSDNSDTPTESATPLTPSTQSTTALAPSSASGVAPAPPASSGPTATSALPPSSGFPSLPTATGTFQ</sequence>
<evidence type="ECO:0000256" key="1">
    <source>
        <dbReference type="SAM" id="MobiDB-lite"/>
    </source>
</evidence>
<dbReference type="OrthoDB" id="7477315at2759"/>
<feature type="compositionally biased region" description="Low complexity" evidence="1">
    <location>
        <begin position="175"/>
        <end position="186"/>
    </location>
</feature>
<dbReference type="AlphaFoldDB" id="A0A1X7T7Y7"/>